<dbReference type="InterPro" id="IPR042489">
    <property type="entry name" value="CapZ_alpha_1"/>
</dbReference>
<dbReference type="Gene3D" id="3.30.1140.60">
    <property type="entry name" value="F-actin capping protein, alpha subunit"/>
    <property type="match status" value="1"/>
</dbReference>
<organism evidence="6">
    <name type="scientific">Lotus japonicus</name>
    <name type="common">Lotus corniculatus var. japonicus</name>
    <dbReference type="NCBI Taxonomy" id="34305"/>
    <lineage>
        <taxon>Eukaryota</taxon>
        <taxon>Viridiplantae</taxon>
        <taxon>Streptophyta</taxon>
        <taxon>Embryophyta</taxon>
        <taxon>Tracheophyta</taxon>
        <taxon>Spermatophyta</taxon>
        <taxon>Magnoliopsida</taxon>
        <taxon>eudicotyledons</taxon>
        <taxon>Gunneridae</taxon>
        <taxon>Pentapetalae</taxon>
        <taxon>rosids</taxon>
        <taxon>fabids</taxon>
        <taxon>Fabales</taxon>
        <taxon>Fabaceae</taxon>
        <taxon>Papilionoideae</taxon>
        <taxon>50 kb inversion clade</taxon>
        <taxon>NPAAA clade</taxon>
        <taxon>Hologalegina</taxon>
        <taxon>robinioid clade</taxon>
        <taxon>Loteae</taxon>
        <taxon>Lotus</taxon>
    </lineage>
</organism>
<dbReference type="GO" id="GO:0030863">
    <property type="term" value="C:cortical cytoskeleton"/>
    <property type="evidence" value="ECO:0007669"/>
    <property type="project" value="TreeGrafter"/>
</dbReference>
<evidence type="ECO:0000313" key="6">
    <source>
        <dbReference type="EMBL" id="AFK43759.1"/>
    </source>
</evidence>
<dbReference type="PROSITE" id="PS00748">
    <property type="entry name" value="F_ACTIN_CAPPING_A_1"/>
    <property type="match status" value="1"/>
</dbReference>
<keyword evidence="4 5" id="KW-0009">Actin-binding</keyword>
<dbReference type="GO" id="GO:0030036">
    <property type="term" value="P:actin cytoskeleton organization"/>
    <property type="evidence" value="ECO:0007669"/>
    <property type="project" value="TreeGrafter"/>
</dbReference>
<dbReference type="InterPro" id="IPR037282">
    <property type="entry name" value="CapZ_alpha/beta"/>
</dbReference>
<dbReference type="FunFam" id="3.90.1150.210:FF:000003">
    <property type="entry name" value="F-actin-capping protein subunit alpha"/>
    <property type="match status" value="1"/>
</dbReference>
<dbReference type="GO" id="GO:0051016">
    <property type="term" value="P:barbed-end actin filament capping"/>
    <property type="evidence" value="ECO:0007669"/>
    <property type="project" value="UniProtKB-UniRule"/>
</dbReference>
<dbReference type="PANTHER" id="PTHR10653">
    <property type="entry name" value="F-ACTIN-CAPPING PROTEIN SUBUNIT ALPHA"/>
    <property type="match status" value="1"/>
</dbReference>
<dbReference type="InterPro" id="IPR017865">
    <property type="entry name" value="F-actin_cap_asu_CS"/>
</dbReference>
<dbReference type="EMBL" id="BT143965">
    <property type="protein sequence ID" value="AFK43759.1"/>
    <property type="molecule type" value="mRNA"/>
</dbReference>
<sequence>MDTISDAEKVKIAGGFLLNAPPGEFNDVFNDIRVLIGNDQLPQRGVTPHFEQYNTEQFTPVDVPGQSHKVIISKFSQIDTSHYFDPRSNQSFTFDHLRQVASDPQPHSGASHPQRKAVDDAFQEYINEHFSTGIVSVYPHDGHLVVCVVANKYNPRNYWNGRWRSQWTVEISGDQAKAKGVLRSQVHYYEDGNVQLNSEKSVEVTASGGDIANKIVQAAKKAEIEYQTAINESYGQLSSTTFKALRRALPITGTKLDWNKILAYKIGGELSQK</sequence>
<dbReference type="AlphaFoldDB" id="I3SU17"/>
<comment type="function">
    <text evidence="5">F-actin-capping proteins bind in a Ca(2+)-independent manner to the fast growing ends of actin filaments (barbed end) thereby blocking the exchange of subunits at these ends. Unlike other capping proteins (such as gelsolin and severin), these proteins do not sever actin filaments.</text>
</comment>
<protein>
    <recommendedName>
        <fullName evidence="2 5">F-actin-capping protein subunit alpha</fullName>
    </recommendedName>
</protein>
<dbReference type="InterPro" id="IPR002189">
    <property type="entry name" value="CapZ_alpha"/>
</dbReference>
<dbReference type="GO" id="GO:0008290">
    <property type="term" value="C:F-actin capping protein complex"/>
    <property type="evidence" value="ECO:0007669"/>
    <property type="project" value="UniProtKB-UniRule"/>
</dbReference>
<dbReference type="Gene3D" id="3.90.1150.210">
    <property type="entry name" value="F-actin capping protein, beta subunit"/>
    <property type="match status" value="1"/>
</dbReference>
<comment type="similarity">
    <text evidence="1 5">Belongs to the F-actin-capping protein alpha subunit family.</text>
</comment>
<evidence type="ECO:0000256" key="5">
    <source>
        <dbReference type="RuleBase" id="RU365077"/>
    </source>
</evidence>
<dbReference type="PRINTS" id="PR00191">
    <property type="entry name" value="FACTINCAPA"/>
</dbReference>
<comment type="subunit">
    <text evidence="5">Heterodimer of an alpha and a beta subunit.</text>
</comment>
<dbReference type="SUPFAM" id="SSF90096">
    <property type="entry name" value="Subunits of heterodimeric actin filament capping protein Capz"/>
    <property type="match status" value="1"/>
</dbReference>
<dbReference type="Pfam" id="PF01267">
    <property type="entry name" value="F-actin_cap_A"/>
    <property type="match status" value="1"/>
</dbReference>
<dbReference type="InterPro" id="IPR042276">
    <property type="entry name" value="CapZ_alpha/beta_2"/>
</dbReference>
<evidence type="ECO:0000256" key="4">
    <source>
        <dbReference type="ARBA" id="ARBA00023203"/>
    </source>
</evidence>
<reference evidence="6" key="1">
    <citation type="submission" date="2012-05" db="EMBL/GenBank/DDBJ databases">
        <authorList>
            <person name="Krishnakumar V."/>
            <person name="Cheung F."/>
            <person name="Xiao Y."/>
            <person name="Chan A."/>
            <person name="Moskal W.A."/>
            <person name="Town C.D."/>
        </authorList>
    </citation>
    <scope>NUCLEOTIDE SEQUENCE</scope>
</reference>
<evidence type="ECO:0000256" key="3">
    <source>
        <dbReference type="ARBA" id="ARBA00022467"/>
    </source>
</evidence>
<dbReference type="GO" id="GO:0051015">
    <property type="term" value="F:actin filament binding"/>
    <property type="evidence" value="ECO:0007669"/>
    <property type="project" value="TreeGrafter"/>
</dbReference>
<evidence type="ECO:0000256" key="2">
    <source>
        <dbReference type="ARBA" id="ARBA00014038"/>
    </source>
</evidence>
<evidence type="ECO:0000256" key="1">
    <source>
        <dbReference type="ARBA" id="ARBA00010479"/>
    </source>
</evidence>
<keyword evidence="3 5" id="KW-0117">Actin capping</keyword>
<proteinExistence type="evidence at transcript level"/>
<name>I3SU17_LOTJA</name>
<accession>I3SU17</accession>
<dbReference type="PANTHER" id="PTHR10653:SF0">
    <property type="entry name" value="F-ACTIN-CAPPING PROTEIN SUBUNIT ALPHA"/>
    <property type="match status" value="1"/>
</dbReference>